<evidence type="ECO:0000313" key="1">
    <source>
        <dbReference type="EMBL" id="KAF0688199.1"/>
    </source>
</evidence>
<accession>A0A485LEC9</accession>
<protein>
    <submittedName>
        <fullName evidence="2">Aste57867_20165 protein</fullName>
    </submittedName>
</protein>
<keyword evidence="3" id="KW-1185">Reference proteome</keyword>
<organism evidence="2 3">
    <name type="scientific">Aphanomyces stellatus</name>
    <dbReference type="NCBI Taxonomy" id="120398"/>
    <lineage>
        <taxon>Eukaryota</taxon>
        <taxon>Sar</taxon>
        <taxon>Stramenopiles</taxon>
        <taxon>Oomycota</taxon>
        <taxon>Saprolegniomycetes</taxon>
        <taxon>Saprolegniales</taxon>
        <taxon>Verrucalvaceae</taxon>
        <taxon>Aphanomyces</taxon>
    </lineage>
</organism>
<evidence type="ECO:0000313" key="3">
    <source>
        <dbReference type="Proteomes" id="UP000332933"/>
    </source>
</evidence>
<sequence>MTALLTVRADRKKLPIVFVIRCADGGTIESKEFDVYPQGHYYAMQENAWMNGVVWKKFLRDLLKPSVENPSVLLVDNFDLGRAILATNESDSKVRATPDGLSAKLQNIDAPFAPLLAMYDLSRLPKLFVCCPRMPPLVMLHAAKSNFPLIRFLQNQFSRQFLDKHRSLNVAAYANNLPLLQDLHRQGYNGSSVAMQCAAGHGNLEMVQFLRTFRSEE</sequence>
<dbReference type="AlphaFoldDB" id="A0A485LEC9"/>
<dbReference type="EMBL" id="CAADRA010006767">
    <property type="protein sequence ID" value="VFT96860.1"/>
    <property type="molecule type" value="Genomic_DNA"/>
</dbReference>
<gene>
    <name evidence="2" type="primary">Aste57867_20165</name>
    <name evidence="1" type="ORF">As57867_020099</name>
    <name evidence="2" type="ORF">ASTE57867_20165</name>
</gene>
<evidence type="ECO:0000313" key="2">
    <source>
        <dbReference type="EMBL" id="VFT96860.1"/>
    </source>
</evidence>
<dbReference type="OrthoDB" id="127176at2759"/>
<reference evidence="1" key="2">
    <citation type="submission" date="2019-06" db="EMBL/GenBank/DDBJ databases">
        <title>Genomics analysis of Aphanomyces spp. identifies a new class of oomycete effector associated with host adaptation.</title>
        <authorList>
            <person name="Gaulin E."/>
        </authorList>
    </citation>
    <scope>NUCLEOTIDE SEQUENCE</scope>
    <source>
        <strain evidence="1">CBS 578.67</strain>
    </source>
</reference>
<dbReference type="Proteomes" id="UP000332933">
    <property type="component" value="Unassembled WGS sequence"/>
</dbReference>
<name>A0A485LEC9_9STRA</name>
<reference evidence="2 3" key="1">
    <citation type="submission" date="2019-03" db="EMBL/GenBank/DDBJ databases">
        <authorList>
            <person name="Gaulin E."/>
            <person name="Dumas B."/>
        </authorList>
    </citation>
    <scope>NUCLEOTIDE SEQUENCE [LARGE SCALE GENOMIC DNA]</scope>
    <source>
        <strain evidence="2">CBS 568.67</strain>
    </source>
</reference>
<dbReference type="EMBL" id="VJMH01006744">
    <property type="protein sequence ID" value="KAF0688199.1"/>
    <property type="molecule type" value="Genomic_DNA"/>
</dbReference>
<proteinExistence type="predicted"/>